<dbReference type="Proteomes" id="UP001159363">
    <property type="component" value="Chromosome X"/>
</dbReference>
<accession>A0ABQ9HSP6</accession>
<evidence type="ECO:0000313" key="2">
    <source>
        <dbReference type="EMBL" id="KAJ8887401.1"/>
    </source>
</evidence>
<protein>
    <recommendedName>
        <fullName evidence="4">PiggyBac transposable element-derived protein domain-containing protein</fullName>
    </recommendedName>
</protein>
<comment type="caution">
    <text evidence="2">The sequence shown here is derived from an EMBL/GenBank/DDBJ whole genome shotgun (WGS) entry which is preliminary data.</text>
</comment>
<feature type="region of interest" description="Disordered" evidence="1">
    <location>
        <begin position="89"/>
        <end position="127"/>
    </location>
</feature>
<organism evidence="2 3">
    <name type="scientific">Dryococelus australis</name>
    <dbReference type="NCBI Taxonomy" id="614101"/>
    <lineage>
        <taxon>Eukaryota</taxon>
        <taxon>Metazoa</taxon>
        <taxon>Ecdysozoa</taxon>
        <taxon>Arthropoda</taxon>
        <taxon>Hexapoda</taxon>
        <taxon>Insecta</taxon>
        <taxon>Pterygota</taxon>
        <taxon>Neoptera</taxon>
        <taxon>Polyneoptera</taxon>
        <taxon>Phasmatodea</taxon>
        <taxon>Verophasmatodea</taxon>
        <taxon>Anareolatae</taxon>
        <taxon>Phasmatidae</taxon>
        <taxon>Eurycanthinae</taxon>
        <taxon>Dryococelus</taxon>
    </lineage>
</organism>
<sequence length="142" mass="16565">MYWNQNNRVDMVANVMSRDRFNIALRLVECILENQNLMLFFDNWFSSLPLFTVLADMGIGALGTKEPTDFLGYKYRSFKSDDAAALCAQEKDPSEKKRSKPSSKNVQEWYERKKLRGPTKPIPEFNVRRDGVVDARQHCRRP</sequence>
<evidence type="ECO:0000313" key="3">
    <source>
        <dbReference type="Proteomes" id="UP001159363"/>
    </source>
</evidence>
<dbReference type="EMBL" id="JARBHB010000004">
    <property type="protein sequence ID" value="KAJ8887401.1"/>
    <property type="molecule type" value="Genomic_DNA"/>
</dbReference>
<reference evidence="2 3" key="1">
    <citation type="submission" date="2023-02" db="EMBL/GenBank/DDBJ databases">
        <title>LHISI_Scaffold_Assembly.</title>
        <authorList>
            <person name="Stuart O.P."/>
            <person name="Cleave R."/>
            <person name="Magrath M.J.L."/>
            <person name="Mikheyev A.S."/>
        </authorList>
    </citation>
    <scope>NUCLEOTIDE SEQUENCE [LARGE SCALE GENOMIC DNA]</scope>
    <source>
        <strain evidence="2">Daus_M_001</strain>
        <tissue evidence="2">Leg muscle</tissue>
    </source>
</reference>
<gene>
    <name evidence="2" type="ORF">PR048_013616</name>
</gene>
<evidence type="ECO:0000256" key="1">
    <source>
        <dbReference type="SAM" id="MobiDB-lite"/>
    </source>
</evidence>
<keyword evidence="3" id="KW-1185">Reference proteome</keyword>
<proteinExistence type="predicted"/>
<dbReference type="PANTHER" id="PTHR47272">
    <property type="entry name" value="DDE_TNP_1_7 DOMAIN-CONTAINING PROTEIN"/>
    <property type="match status" value="1"/>
</dbReference>
<name>A0ABQ9HSP6_9NEOP</name>
<evidence type="ECO:0008006" key="4">
    <source>
        <dbReference type="Google" id="ProtNLM"/>
    </source>
</evidence>
<dbReference type="PANTHER" id="PTHR47272:SF1">
    <property type="entry name" value="PIGGYBAC TRANSPOSABLE ELEMENT-DERIVED PROTEIN 3-LIKE"/>
    <property type="match status" value="1"/>
</dbReference>